<dbReference type="Proteomes" id="UP000314294">
    <property type="component" value="Unassembled WGS sequence"/>
</dbReference>
<accession>A0A4Z2JD21</accession>
<reference evidence="2 3" key="1">
    <citation type="submission" date="2019-03" db="EMBL/GenBank/DDBJ databases">
        <title>First draft genome of Liparis tanakae, snailfish: a comprehensive survey of snailfish specific genes.</title>
        <authorList>
            <person name="Kim W."/>
            <person name="Song I."/>
            <person name="Jeong J.-H."/>
            <person name="Kim D."/>
            <person name="Kim S."/>
            <person name="Ryu S."/>
            <person name="Song J.Y."/>
            <person name="Lee S.K."/>
        </authorList>
    </citation>
    <scope>NUCLEOTIDE SEQUENCE [LARGE SCALE GENOMIC DNA]</scope>
    <source>
        <tissue evidence="2">Muscle</tissue>
    </source>
</reference>
<protein>
    <submittedName>
        <fullName evidence="2">Uncharacterized protein</fullName>
    </submittedName>
</protein>
<feature type="compositionally biased region" description="Basic and acidic residues" evidence="1">
    <location>
        <begin position="1"/>
        <end position="23"/>
    </location>
</feature>
<comment type="caution">
    <text evidence="2">The sequence shown here is derived from an EMBL/GenBank/DDBJ whole genome shotgun (WGS) entry which is preliminary data.</text>
</comment>
<evidence type="ECO:0000313" key="3">
    <source>
        <dbReference type="Proteomes" id="UP000314294"/>
    </source>
</evidence>
<evidence type="ECO:0000313" key="2">
    <source>
        <dbReference type="EMBL" id="TNN87911.1"/>
    </source>
</evidence>
<dbReference type="EMBL" id="SRLO01000008">
    <property type="protein sequence ID" value="TNN87911.1"/>
    <property type="molecule type" value="Genomic_DNA"/>
</dbReference>
<evidence type="ECO:0000256" key="1">
    <source>
        <dbReference type="SAM" id="MobiDB-lite"/>
    </source>
</evidence>
<name>A0A4Z2JD21_9TELE</name>
<gene>
    <name evidence="2" type="ORF">EYF80_001875</name>
</gene>
<sequence>MHSNSERTRPNHLMNTDEHHSSEQDSQINQRPSAFSPLIIPAKRSLGKPTGALAQWTVPAVTHEGAPLIGYHGCQANPFRGA</sequence>
<keyword evidence="3" id="KW-1185">Reference proteome</keyword>
<dbReference type="AlphaFoldDB" id="A0A4Z2JD21"/>
<feature type="compositionally biased region" description="Polar residues" evidence="1">
    <location>
        <begin position="24"/>
        <end position="33"/>
    </location>
</feature>
<organism evidence="2 3">
    <name type="scientific">Liparis tanakae</name>
    <name type="common">Tanaka's snailfish</name>
    <dbReference type="NCBI Taxonomy" id="230148"/>
    <lineage>
        <taxon>Eukaryota</taxon>
        <taxon>Metazoa</taxon>
        <taxon>Chordata</taxon>
        <taxon>Craniata</taxon>
        <taxon>Vertebrata</taxon>
        <taxon>Euteleostomi</taxon>
        <taxon>Actinopterygii</taxon>
        <taxon>Neopterygii</taxon>
        <taxon>Teleostei</taxon>
        <taxon>Neoteleostei</taxon>
        <taxon>Acanthomorphata</taxon>
        <taxon>Eupercaria</taxon>
        <taxon>Perciformes</taxon>
        <taxon>Cottioidei</taxon>
        <taxon>Cottales</taxon>
        <taxon>Liparidae</taxon>
        <taxon>Liparis</taxon>
    </lineage>
</organism>
<feature type="region of interest" description="Disordered" evidence="1">
    <location>
        <begin position="1"/>
        <end position="34"/>
    </location>
</feature>
<proteinExistence type="predicted"/>